<dbReference type="Pfam" id="PF09343">
    <property type="entry name" value="DUF2460"/>
    <property type="match status" value="1"/>
</dbReference>
<organism evidence="3 4">
    <name type="scientific">Pseudomonas oryzihabitans</name>
    <dbReference type="NCBI Taxonomy" id="47885"/>
    <lineage>
        <taxon>Bacteria</taxon>
        <taxon>Pseudomonadati</taxon>
        <taxon>Pseudomonadota</taxon>
        <taxon>Gammaproteobacteria</taxon>
        <taxon>Pseudomonadales</taxon>
        <taxon>Pseudomonadaceae</taxon>
        <taxon>Pseudomonas</taxon>
    </lineage>
</organism>
<dbReference type="Pfam" id="PF16190">
    <property type="entry name" value="E1_FCCH"/>
    <property type="match status" value="1"/>
</dbReference>
<dbReference type="InterPro" id="IPR032418">
    <property type="entry name" value="E1_FCCH"/>
</dbReference>
<dbReference type="RefSeq" id="WP_208690987.1">
    <property type="nucleotide sequence ID" value="NZ_CP022198.1"/>
</dbReference>
<reference evidence="3 4" key="1">
    <citation type="submission" date="2017-06" db="EMBL/GenBank/DDBJ databases">
        <title>Evolution towards high GC content and high-temperature stress adaptation in endophytic Pseudomonas oryzihabitans impacted its plant-growth promoting traits.</title>
        <authorList>
            <person name="Nascimento F.X."/>
        </authorList>
    </citation>
    <scope>NUCLEOTIDE SEQUENCE [LARGE SCALE GENOMIC DNA]</scope>
    <source>
        <strain evidence="3 4">MS8</strain>
    </source>
</reference>
<dbReference type="InterPro" id="IPR042302">
    <property type="entry name" value="E1_FCCH_sf"/>
</dbReference>
<feature type="domain" description="DUF2460" evidence="1">
    <location>
        <begin position="7"/>
        <end position="172"/>
    </location>
</feature>
<dbReference type="Proteomes" id="UP000250579">
    <property type="component" value="Chromosome"/>
</dbReference>
<evidence type="ECO:0000313" key="4">
    <source>
        <dbReference type="Proteomes" id="UP000250579"/>
    </source>
</evidence>
<evidence type="ECO:0000313" key="3">
    <source>
        <dbReference type="EMBL" id="AXA66754.1"/>
    </source>
</evidence>
<sequence>MGAFIEERFSACMRLGASHEDSYNVNVTTTAGGSRYASLRHGMPSRQFDIGFVLTDARLCQEVESLFHRTYGGYAGFRVKTWRDFTTALDGVSAYAATDCPLRKISDGVYQLVKEYGRGQAALETLGRPKRTIHKPVAGKVAVAIGGQTLNAGLWAIDIASGRVTLSAAKSTAVSGISKASAAVVTVDSSAGFVKGDSVVFTGVGGMEEINGARALVTQVPDGTHLVLGINTAALSAYTGGGTLQTRPLDSGPDVVTGGCEFDIPVAFDSSFSVQSLGNGFSEASSLTLIELLDP</sequence>
<accession>A0A2Z5A8F3</accession>
<evidence type="ECO:0000259" key="1">
    <source>
        <dbReference type="Pfam" id="PF09343"/>
    </source>
</evidence>
<dbReference type="EMBL" id="CP022198">
    <property type="protein sequence ID" value="AXA66754.1"/>
    <property type="molecule type" value="Genomic_DNA"/>
</dbReference>
<gene>
    <name evidence="3" type="ORF">CE139_13305</name>
</gene>
<feature type="domain" description="Ubiquitin-activating enzyme E1 FCCH" evidence="2">
    <location>
        <begin position="183"/>
        <end position="245"/>
    </location>
</feature>
<dbReference type="Gene3D" id="2.40.30.180">
    <property type="entry name" value="Ubiquitin-activating enzyme E1, FCCH domain"/>
    <property type="match status" value="1"/>
</dbReference>
<name>A0A2Z5A8F3_9PSED</name>
<evidence type="ECO:0000259" key="2">
    <source>
        <dbReference type="Pfam" id="PF16190"/>
    </source>
</evidence>
<dbReference type="InterPro" id="IPR011740">
    <property type="entry name" value="DUF2460"/>
</dbReference>
<proteinExistence type="predicted"/>
<protein>
    <submittedName>
        <fullName evidence="3">Uncharacterized protein</fullName>
    </submittedName>
</protein>
<dbReference type="AlphaFoldDB" id="A0A2Z5A8F3"/>